<dbReference type="Proteomes" id="UP000249248">
    <property type="component" value="Unassembled WGS sequence"/>
</dbReference>
<dbReference type="RefSeq" id="WP_111063491.1">
    <property type="nucleotide sequence ID" value="NZ_JBHUCU010000007.1"/>
</dbReference>
<dbReference type="PIRSF" id="PIRSF028188">
    <property type="entry name" value="Amdntrnsf_FN0238"/>
    <property type="match status" value="1"/>
</dbReference>
<dbReference type="NCBIfam" id="NF046062">
    <property type="entry name" value="citrull_CtlX"/>
    <property type="match status" value="1"/>
</dbReference>
<dbReference type="InterPro" id="IPR014541">
    <property type="entry name" value="Amdntrnsf_FN0238"/>
</dbReference>
<evidence type="ECO:0000313" key="1">
    <source>
        <dbReference type="EMBL" id="PZE16882.1"/>
    </source>
</evidence>
<keyword evidence="1" id="KW-0808">Transferase</keyword>
<sequence length="303" mass="34676">MFKGVHTVLMLRPNNFGFNIFTKNTNPFQNEVNATTEFIQQKALLEFDDMVDVLESHHIDVVIFEDSIDEKLPDAVFFNNWMAIMPNKKAFLFPMMAASRRGERRKEIIDTIVDKFDIQELVDWSHFENEDKFLESTGSMVFDFDKDIAYAIESSRTDEKLFHDFCQLNGLQGFYFGAFDMNGVPIYHTNVIMSVAKDYAIICLACIEDLMERNMIKNKLMASGKEVIDLSFNQLNNFAGNCMEVINQLGESKLLISRTAYHALNDTQISIIRKYSDIVQTNISIIERVGGGSTRCMLMGVPS</sequence>
<dbReference type="SUPFAM" id="SSF55909">
    <property type="entry name" value="Pentein"/>
    <property type="match status" value="1"/>
</dbReference>
<dbReference type="AlphaFoldDB" id="A0A2W1NMJ9"/>
<dbReference type="Gene3D" id="3.75.10.10">
    <property type="entry name" value="L-arginine/glycine Amidinotransferase, Chain A"/>
    <property type="match status" value="1"/>
</dbReference>
<dbReference type="OrthoDB" id="9788268at2"/>
<evidence type="ECO:0000313" key="2">
    <source>
        <dbReference type="Proteomes" id="UP000249248"/>
    </source>
</evidence>
<accession>A0A2W1NMJ9</accession>
<gene>
    <name evidence="1" type="ORF">DNU06_11535</name>
</gene>
<name>A0A2W1NMJ9_9FLAO</name>
<comment type="caution">
    <text evidence="1">The sequence shown here is derived from an EMBL/GenBank/DDBJ whole genome shotgun (WGS) entry which is preliminary data.</text>
</comment>
<dbReference type="PANTHER" id="PTHR43224">
    <property type="entry name" value="AMIDINOTRANSFERASE"/>
    <property type="match status" value="1"/>
</dbReference>
<proteinExistence type="predicted"/>
<reference evidence="1 2" key="1">
    <citation type="submission" date="2018-06" db="EMBL/GenBank/DDBJ databases">
        <title>The draft genome sequence of Crocinitomix sp. SM1701.</title>
        <authorList>
            <person name="Zhang X."/>
        </authorList>
    </citation>
    <scope>NUCLEOTIDE SEQUENCE [LARGE SCALE GENOMIC DNA]</scope>
    <source>
        <strain evidence="1 2">SM1701</strain>
    </source>
</reference>
<organism evidence="1 2">
    <name type="scientific">Putridiphycobacter roseus</name>
    <dbReference type="NCBI Taxonomy" id="2219161"/>
    <lineage>
        <taxon>Bacteria</taxon>
        <taxon>Pseudomonadati</taxon>
        <taxon>Bacteroidota</taxon>
        <taxon>Flavobacteriia</taxon>
        <taxon>Flavobacteriales</taxon>
        <taxon>Crocinitomicaceae</taxon>
        <taxon>Putridiphycobacter</taxon>
    </lineage>
</organism>
<protein>
    <submittedName>
        <fullName evidence="1">Amidinotransferase</fullName>
    </submittedName>
</protein>
<dbReference type="EMBL" id="QKSB01000006">
    <property type="protein sequence ID" value="PZE16882.1"/>
    <property type="molecule type" value="Genomic_DNA"/>
</dbReference>
<keyword evidence="2" id="KW-1185">Reference proteome</keyword>
<dbReference type="GO" id="GO:0016740">
    <property type="term" value="F:transferase activity"/>
    <property type="evidence" value="ECO:0007669"/>
    <property type="project" value="UniProtKB-KW"/>
</dbReference>
<dbReference type="PANTHER" id="PTHR43224:SF1">
    <property type="entry name" value="AMIDINOTRANSFERASE"/>
    <property type="match status" value="1"/>
</dbReference>
<dbReference type="Pfam" id="PF19420">
    <property type="entry name" value="DDAH_eukar"/>
    <property type="match status" value="1"/>
</dbReference>